<feature type="transmembrane region" description="Helical" evidence="9">
    <location>
        <begin position="342"/>
        <end position="361"/>
    </location>
</feature>
<dbReference type="VEuPathDB" id="FungiDB:Bcin01g00170"/>
<feature type="transmembrane region" description="Helical" evidence="9">
    <location>
        <begin position="121"/>
        <end position="147"/>
    </location>
</feature>
<dbReference type="GO" id="GO:0015171">
    <property type="term" value="F:amino acid transmembrane transporter activity"/>
    <property type="evidence" value="ECO:0007669"/>
    <property type="project" value="TreeGrafter"/>
</dbReference>
<dbReference type="Gene3D" id="1.20.1740.10">
    <property type="entry name" value="Amino acid/polyamine transporter I"/>
    <property type="match status" value="1"/>
</dbReference>
<evidence type="ECO:0000256" key="5">
    <source>
        <dbReference type="ARBA" id="ARBA00022970"/>
    </source>
</evidence>
<dbReference type="InterPro" id="IPR004762">
    <property type="entry name" value="Amino_acid_permease_fungi"/>
</dbReference>
<sequence>MEEPKYDSEKGNPPLTTTHTGSREAYMADTKAPWSTRFVDSFKRDPNAAVTKPSQRGLDGLESNVSGFDHRAAAEATANSGLARELKPRHLQMIAIGGSIGTGLFVTSGAALSSGGPASLIIAYGIIGIMLFCTVHALGEMAVVFPVSGSFSAYSTRFIDPAWGFAMGWNYAIQWLVVLPLEIVAASITLEYWPGAANTNAAAWVTIFFVVIVAINFFGVKGYGEAEFIFSIIKIAAVIGFIILGIVLNTGGQVGGGEYIGARYWYPNTVPSTYAGYDDPSNQNADGTPMQIVSGAFNNGFKGLCSVFVTAAFSFAGTELVGLAAAETANPRKTLPTAIKQVFWRICLFYMVALTLVSVLVPYGDQRLLGSSSTDAKASPFVIAINNARIGVLPSIMNVVILISVLSVGNSSIYGSSRTLAALAEQGQAPKFLAYIDRKGRPLFSIIFSSVIGLLCYVVAGGPNTAALALNWLYSLSGLSSLFTWGSICLAHIRFRAAWKAQGHTLDELAFTSQVGIIGSWIGFILNCLVLIAQFWTAIWPIGYASMSSTDIAKSFFLAYLAAPVVLAFYIPYKLWYKTPFMKAKDMDLDTGKRDLDTPALIEQDRLEKASWPAWKRAYKTMC</sequence>
<dbReference type="PROSITE" id="PS00218">
    <property type="entry name" value="AMINO_ACID_PERMEASE_1"/>
    <property type="match status" value="1"/>
</dbReference>
<feature type="transmembrane region" description="Helical" evidence="9">
    <location>
        <begin position="381"/>
        <end position="408"/>
    </location>
</feature>
<dbReference type="PIRSF" id="PIRSF006060">
    <property type="entry name" value="AA_transporter"/>
    <property type="match status" value="1"/>
</dbReference>
<dbReference type="GeneID" id="36393762"/>
<proteinExistence type="predicted"/>
<gene>
    <name evidence="11" type="ORF">BCIN_01g00170</name>
</gene>
<keyword evidence="4 9" id="KW-0812">Transmembrane</keyword>
<keyword evidence="3" id="KW-1003">Cell membrane</keyword>
<evidence type="ECO:0000313" key="11">
    <source>
        <dbReference type="EMBL" id="ATZ45195.1"/>
    </source>
</evidence>
<feature type="transmembrane region" description="Helical" evidence="9">
    <location>
        <begin position="201"/>
        <end position="219"/>
    </location>
</feature>
<feature type="domain" description="Amino acid permease/ SLC12A" evidence="10">
    <location>
        <begin position="90"/>
        <end position="583"/>
    </location>
</feature>
<feature type="transmembrane region" description="Helical" evidence="9">
    <location>
        <begin position="515"/>
        <end position="536"/>
    </location>
</feature>
<feature type="transmembrane region" description="Helical" evidence="9">
    <location>
        <begin position="168"/>
        <end position="189"/>
    </location>
</feature>
<feature type="transmembrane region" description="Helical" evidence="9">
    <location>
        <begin position="443"/>
        <end position="460"/>
    </location>
</feature>
<dbReference type="PANTHER" id="PTHR43341">
    <property type="entry name" value="AMINO ACID PERMEASE"/>
    <property type="match status" value="1"/>
</dbReference>
<evidence type="ECO:0000256" key="9">
    <source>
        <dbReference type="SAM" id="Phobius"/>
    </source>
</evidence>
<dbReference type="Proteomes" id="UP000001798">
    <property type="component" value="Chromosome 1"/>
</dbReference>
<keyword evidence="2" id="KW-0813">Transport</keyword>
<feature type="transmembrane region" description="Helical" evidence="9">
    <location>
        <begin position="228"/>
        <end position="248"/>
    </location>
</feature>
<dbReference type="FunFam" id="1.20.1740.10:FF:000017">
    <property type="entry name" value="Amino acid permease"/>
    <property type="match status" value="1"/>
</dbReference>
<reference evidence="11 12" key="1">
    <citation type="journal article" date="2011" name="PLoS Genet.">
        <title>Genomic analysis of the necrotrophic fungal pathogens Sclerotinia sclerotiorum and Botrytis cinerea.</title>
        <authorList>
            <person name="Amselem J."/>
            <person name="Cuomo C.A."/>
            <person name="van Kan J.A."/>
            <person name="Viaud M."/>
            <person name="Benito E.P."/>
            <person name="Couloux A."/>
            <person name="Coutinho P.M."/>
            <person name="de Vries R.P."/>
            <person name="Dyer P.S."/>
            <person name="Fillinger S."/>
            <person name="Fournier E."/>
            <person name="Gout L."/>
            <person name="Hahn M."/>
            <person name="Kohn L."/>
            <person name="Lapalu N."/>
            <person name="Plummer K.M."/>
            <person name="Pradier J.M."/>
            <person name="Quevillon E."/>
            <person name="Sharon A."/>
            <person name="Simon A."/>
            <person name="ten Have A."/>
            <person name="Tudzynski B."/>
            <person name="Tudzynski P."/>
            <person name="Wincker P."/>
            <person name="Andrew M."/>
            <person name="Anthouard V."/>
            <person name="Beever R.E."/>
            <person name="Beffa R."/>
            <person name="Benoit I."/>
            <person name="Bouzid O."/>
            <person name="Brault B."/>
            <person name="Chen Z."/>
            <person name="Choquer M."/>
            <person name="Collemare J."/>
            <person name="Cotton P."/>
            <person name="Danchin E.G."/>
            <person name="Da Silva C."/>
            <person name="Gautier A."/>
            <person name="Giraud C."/>
            <person name="Giraud T."/>
            <person name="Gonzalez C."/>
            <person name="Grossetete S."/>
            <person name="Guldener U."/>
            <person name="Henrissat B."/>
            <person name="Howlett B.J."/>
            <person name="Kodira C."/>
            <person name="Kretschmer M."/>
            <person name="Lappartient A."/>
            <person name="Leroch M."/>
            <person name="Levis C."/>
            <person name="Mauceli E."/>
            <person name="Neuveglise C."/>
            <person name="Oeser B."/>
            <person name="Pearson M."/>
            <person name="Poulain J."/>
            <person name="Poussereau N."/>
            <person name="Quesneville H."/>
            <person name="Rascle C."/>
            <person name="Schumacher J."/>
            <person name="Segurens B."/>
            <person name="Sexton A."/>
            <person name="Silva E."/>
            <person name="Sirven C."/>
            <person name="Soanes D.M."/>
            <person name="Talbot N.J."/>
            <person name="Templeton M."/>
            <person name="Yandava C."/>
            <person name="Yarden O."/>
            <person name="Zeng Q."/>
            <person name="Rollins J.A."/>
            <person name="Lebrun M.H."/>
            <person name="Dickman M."/>
        </authorList>
    </citation>
    <scope>NUCLEOTIDE SEQUENCE [LARGE SCALE GENOMIC DNA]</scope>
    <source>
        <strain evidence="11 12">B05.10</strain>
    </source>
</reference>
<keyword evidence="5" id="KW-0029">Amino-acid transport</keyword>
<evidence type="ECO:0000313" key="12">
    <source>
        <dbReference type="Proteomes" id="UP000001798"/>
    </source>
</evidence>
<dbReference type="EMBL" id="CP009805">
    <property type="protein sequence ID" value="ATZ45195.1"/>
    <property type="molecule type" value="Genomic_DNA"/>
</dbReference>
<evidence type="ECO:0000256" key="7">
    <source>
        <dbReference type="ARBA" id="ARBA00023136"/>
    </source>
</evidence>
<dbReference type="InterPro" id="IPR050524">
    <property type="entry name" value="APC_YAT"/>
</dbReference>
<name>A0A384J3V4_BOTFB</name>
<organism evidence="11 12">
    <name type="scientific">Botryotinia fuckeliana (strain B05.10)</name>
    <name type="common">Noble rot fungus</name>
    <name type="synonym">Botrytis cinerea</name>
    <dbReference type="NCBI Taxonomy" id="332648"/>
    <lineage>
        <taxon>Eukaryota</taxon>
        <taxon>Fungi</taxon>
        <taxon>Dikarya</taxon>
        <taxon>Ascomycota</taxon>
        <taxon>Pezizomycotina</taxon>
        <taxon>Leotiomycetes</taxon>
        <taxon>Helotiales</taxon>
        <taxon>Sclerotiniaceae</taxon>
        <taxon>Botrytis</taxon>
    </lineage>
</organism>
<feature type="region of interest" description="Disordered" evidence="8">
    <location>
        <begin position="1"/>
        <end position="27"/>
    </location>
</feature>
<dbReference type="PANTHER" id="PTHR43341:SF1">
    <property type="entry name" value="GENERAL AMINO-ACID PERMEASE GAP1"/>
    <property type="match status" value="1"/>
</dbReference>
<evidence type="ECO:0000256" key="2">
    <source>
        <dbReference type="ARBA" id="ARBA00022448"/>
    </source>
</evidence>
<dbReference type="RefSeq" id="XP_024545909.1">
    <property type="nucleotide sequence ID" value="XM_024690141.1"/>
</dbReference>
<accession>A0A384J3V4</accession>
<evidence type="ECO:0000256" key="1">
    <source>
        <dbReference type="ARBA" id="ARBA00004651"/>
    </source>
</evidence>
<feature type="transmembrane region" description="Helical" evidence="9">
    <location>
        <begin position="556"/>
        <end position="577"/>
    </location>
</feature>
<evidence type="ECO:0000256" key="3">
    <source>
        <dbReference type="ARBA" id="ARBA00022475"/>
    </source>
</evidence>
<reference evidence="11 12" key="2">
    <citation type="journal article" date="2012" name="Eukaryot. Cell">
        <title>Genome update of Botrytis cinerea strains B05.10 and T4.</title>
        <authorList>
            <person name="Staats M."/>
            <person name="van Kan J.A."/>
        </authorList>
    </citation>
    <scope>NUCLEOTIDE SEQUENCE [LARGE SCALE GENOMIC DNA]</scope>
    <source>
        <strain evidence="11 12">B05.10</strain>
    </source>
</reference>
<dbReference type="NCBIfam" id="TIGR00913">
    <property type="entry name" value="2A0310"/>
    <property type="match status" value="1"/>
</dbReference>
<dbReference type="Pfam" id="PF00324">
    <property type="entry name" value="AA_permease"/>
    <property type="match status" value="1"/>
</dbReference>
<dbReference type="GO" id="GO:0005886">
    <property type="term" value="C:plasma membrane"/>
    <property type="evidence" value="ECO:0007669"/>
    <property type="project" value="UniProtKB-SubCell"/>
</dbReference>
<dbReference type="KEGG" id="bfu:BCIN_01g00170"/>
<evidence type="ECO:0000256" key="6">
    <source>
        <dbReference type="ARBA" id="ARBA00022989"/>
    </source>
</evidence>
<dbReference type="InterPro" id="IPR004841">
    <property type="entry name" value="AA-permease/SLC12A_dom"/>
</dbReference>
<keyword evidence="12" id="KW-1185">Reference proteome</keyword>
<evidence type="ECO:0000256" key="4">
    <source>
        <dbReference type="ARBA" id="ARBA00022692"/>
    </source>
</evidence>
<keyword evidence="7 9" id="KW-0472">Membrane</keyword>
<feature type="transmembrane region" description="Helical" evidence="9">
    <location>
        <begin position="307"/>
        <end position="330"/>
    </location>
</feature>
<keyword evidence="6 9" id="KW-1133">Transmembrane helix</keyword>
<evidence type="ECO:0000256" key="8">
    <source>
        <dbReference type="SAM" id="MobiDB-lite"/>
    </source>
</evidence>
<evidence type="ECO:0000259" key="10">
    <source>
        <dbReference type="Pfam" id="PF00324"/>
    </source>
</evidence>
<dbReference type="AlphaFoldDB" id="A0A384J3V4"/>
<reference evidence="11 12" key="3">
    <citation type="journal article" date="2017" name="Mol. Plant Pathol.">
        <title>A gapless genome sequence of the fungus Botrytis cinerea.</title>
        <authorList>
            <person name="Van Kan J.A."/>
            <person name="Stassen J.H."/>
            <person name="Mosbach A."/>
            <person name="Van Der Lee T.A."/>
            <person name="Faino L."/>
            <person name="Farmer A.D."/>
            <person name="Papasotiriou D.G."/>
            <person name="Zhou S."/>
            <person name="Seidl M.F."/>
            <person name="Cottam E."/>
            <person name="Edel D."/>
            <person name="Hahn M."/>
            <person name="Schwartz D.C."/>
            <person name="Dietrich R.A."/>
            <person name="Widdison S."/>
            <person name="Scalliet G."/>
        </authorList>
    </citation>
    <scope>NUCLEOTIDE SEQUENCE [LARGE SCALE GENOMIC DNA]</scope>
    <source>
        <strain evidence="11 12">B05.10</strain>
    </source>
</reference>
<feature type="transmembrane region" description="Helical" evidence="9">
    <location>
        <begin position="94"/>
        <end position="115"/>
    </location>
</feature>
<comment type="subcellular location">
    <subcellularLocation>
        <location evidence="1">Cell membrane</location>
        <topology evidence="1">Multi-pass membrane protein</topology>
    </subcellularLocation>
</comment>
<feature type="transmembrane region" description="Helical" evidence="9">
    <location>
        <begin position="472"/>
        <end position="495"/>
    </location>
</feature>
<dbReference type="InterPro" id="IPR004840">
    <property type="entry name" value="Amino_acid_permease_CS"/>
</dbReference>
<dbReference type="OrthoDB" id="3900342at2759"/>
<protein>
    <recommendedName>
        <fullName evidence="10">Amino acid permease/ SLC12A domain-containing protein</fullName>
    </recommendedName>
</protein>
<feature type="compositionally biased region" description="Basic and acidic residues" evidence="8">
    <location>
        <begin position="1"/>
        <end position="10"/>
    </location>
</feature>